<dbReference type="AlphaFoldDB" id="A0A1H1S5Y3"/>
<evidence type="ECO:0000313" key="7">
    <source>
        <dbReference type="EMBL" id="SDS43313.1"/>
    </source>
</evidence>
<dbReference type="RefSeq" id="WP_197674268.1">
    <property type="nucleotide sequence ID" value="NZ_LT629748.1"/>
</dbReference>
<evidence type="ECO:0000313" key="8">
    <source>
        <dbReference type="Proteomes" id="UP000243426"/>
    </source>
</evidence>
<feature type="transmembrane region" description="Helical" evidence="6">
    <location>
        <begin position="119"/>
        <end position="139"/>
    </location>
</feature>
<reference evidence="8" key="1">
    <citation type="submission" date="2016-10" db="EMBL/GenBank/DDBJ databases">
        <authorList>
            <person name="Varghese N."/>
            <person name="Submissions S."/>
        </authorList>
    </citation>
    <scope>NUCLEOTIDE SEQUENCE [LARGE SCALE GENOMIC DNA]</scope>
    <source>
        <strain evidence="8">2SM5</strain>
    </source>
</reference>
<keyword evidence="8" id="KW-1185">Reference proteome</keyword>
<feature type="transmembrane region" description="Helical" evidence="6">
    <location>
        <begin position="344"/>
        <end position="364"/>
    </location>
</feature>
<sequence>MLQRIRTLSRSRFLRNVAIVASGAAGAQAISLAFTPVITRLYGPEAFGLFGTFTATLAVLTPLAALSYPIAMVLPDKHADAVGLARLSMLLSVVMALLIAALLVLFGAEVTQALGLEAIQAYLWLLPIALVLIVLMQVCQQWVIRTKQFQVTARAAVLQALILNGAKVTAGWFYPAGGSLVMLATLGSGLHALLIWTGISRGSLPLTAGRDEAADLKTLARRYRDFPLYRAPQIVINAASQALPVLMLASLFGPAAAGLYSLGRLVMAMPSSLIGQAVFDVFYPRITEAARHRENLFTLLLKASLALAAAGVLPFGLVVLFGPWLFGLVFGAEWLTAGTYAQWLALWLFFAFVNRPSVAAIATLGKQGFFLVYEIVSLGLRAAALYVGFKLFNDDQIAVALFSAVGAGLNLYLIGKTLIMARKMDAERLTDQ</sequence>
<dbReference type="EMBL" id="LT629748">
    <property type="protein sequence ID" value="SDS43313.1"/>
    <property type="molecule type" value="Genomic_DNA"/>
</dbReference>
<evidence type="ECO:0000256" key="4">
    <source>
        <dbReference type="ARBA" id="ARBA00022989"/>
    </source>
</evidence>
<gene>
    <name evidence="7" type="ORF">SAMN05216198_1937</name>
</gene>
<keyword evidence="4 6" id="KW-1133">Transmembrane helix</keyword>
<evidence type="ECO:0000256" key="1">
    <source>
        <dbReference type="ARBA" id="ARBA00004651"/>
    </source>
</evidence>
<dbReference type="InterPro" id="IPR050833">
    <property type="entry name" value="Poly_Biosynth_Transport"/>
</dbReference>
<evidence type="ECO:0000256" key="3">
    <source>
        <dbReference type="ARBA" id="ARBA00022692"/>
    </source>
</evidence>
<feature type="transmembrane region" description="Helical" evidence="6">
    <location>
        <begin position="87"/>
        <end position="107"/>
    </location>
</feature>
<feature type="transmembrane region" description="Helical" evidence="6">
    <location>
        <begin position="397"/>
        <end position="414"/>
    </location>
</feature>
<feature type="transmembrane region" description="Helical" evidence="6">
    <location>
        <begin position="262"/>
        <end position="283"/>
    </location>
</feature>
<feature type="transmembrane region" description="Helical" evidence="6">
    <location>
        <begin position="12"/>
        <end position="34"/>
    </location>
</feature>
<dbReference type="STRING" id="797277.SAMN05216198_1937"/>
<feature type="transmembrane region" description="Helical" evidence="6">
    <location>
        <begin position="371"/>
        <end position="391"/>
    </location>
</feature>
<keyword evidence="3 6" id="KW-0812">Transmembrane</keyword>
<dbReference type="PANTHER" id="PTHR30250:SF28">
    <property type="entry name" value="POLYSACCHARIDE BIOSYNTHESIS PROTEIN"/>
    <property type="match status" value="1"/>
</dbReference>
<dbReference type="Proteomes" id="UP000243426">
    <property type="component" value="Chromosome I"/>
</dbReference>
<feature type="transmembrane region" description="Helical" evidence="6">
    <location>
        <begin position="304"/>
        <end position="332"/>
    </location>
</feature>
<dbReference type="PANTHER" id="PTHR30250">
    <property type="entry name" value="PST FAMILY PREDICTED COLANIC ACID TRANSPORTER"/>
    <property type="match status" value="1"/>
</dbReference>
<name>A0A1H1S5Y3_9GAMM</name>
<dbReference type="GO" id="GO:0005886">
    <property type="term" value="C:plasma membrane"/>
    <property type="evidence" value="ECO:0007669"/>
    <property type="project" value="UniProtKB-SubCell"/>
</dbReference>
<feature type="transmembrane region" description="Helical" evidence="6">
    <location>
        <begin position="180"/>
        <end position="199"/>
    </location>
</feature>
<feature type="transmembrane region" description="Helical" evidence="6">
    <location>
        <begin position="234"/>
        <end position="256"/>
    </location>
</feature>
<evidence type="ECO:0000256" key="6">
    <source>
        <dbReference type="SAM" id="Phobius"/>
    </source>
</evidence>
<evidence type="ECO:0000256" key="2">
    <source>
        <dbReference type="ARBA" id="ARBA00022475"/>
    </source>
</evidence>
<proteinExistence type="predicted"/>
<keyword evidence="2" id="KW-1003">Cell membrane</keyword>
<organism evidence="7 8">
    <name type="scientific">Halopseudomonas litoralis</name>
    <dbReference type="NCBI Taxonomy" id="797277"/>
    <lineage>
        <taxon>Bacteria</taxon>
        <taxon>Pseudomonadati</taxon>
        <taxon>Pseudomonadota</taxon>
        <taxon>Gammaproteobacteria</taxon>
        <taxon>Pseudomonadales</taxon>
        <taxon>Pseudomonadaceae</taxon>
        <taxon>Halopseudomonas</taxon>
    </lineage>
</organism>
<protein>
    <submittedName>
        <fullName evidence="7">Membrane protein involved in the export of O-antigen and teichoic acid</fullName>
    </submittedName>
</protein>
<dbReference type="Pfam" id="PF13440">
    <property type="entry name" value="Polysacc_synt_3"/>
    <property type="match status" value="1"/>
</dbReference>
<feature type="transmembrane region" description="Helical" evidence="6">
    <location>
        <begin position="46"/>
        <end position="66"/>
    </location>
</feature>
<feature type="transmembrane region" description="Helical" evidence="6">
    <location>
        <begin position="151"/>
        <end position="174"/>
    </location>
</feature>
<accession>A0A1H1S5Y3</accession>
<evidence type="ECO:0000256" key="5">
    <source>
        <dbReference type="ARBA" id="ARBA00023136"/>
    </source>
</evidence>
<keyword evidence="5 6" id="KW-0472">Membrane</keyword>
<comment type="subcellular location">
    <subcellularLocation>
        <location evidence="1">Cell membrane</location>
        <topology evidence="1">Multi-pass membrane protein</topology>
    </subcellularLocation>
</comment>